<evidence type="ECO:0000256" key="1">
    <source>
        <dbReference type="ARBA" id="ARBA00008760"/>
    </source>
</evidence>
<keyword evidence="7" id="KW-1185">Reference proteome</keyword>
<dbReference type="PANTHER" id="PTHR13528:SF2">
    <property type="entry name" value="LARGE RIBOSOMAL SUBUNIT PROTEIN BL28M"/>
    <property type="match status" value="1"/>
</dbReference>
<evidence type="ECO:0000256" key="4">
    <source>
        <dbReference type="ARBA" id="ARBA00035269"/>
    </source>
</evidence>
<reference evidence="8" key="1">
    <citation type="submission" date="2025-08" db="UniProtKB">
        <authorList>
            <consortium name="RefSeq"/>
        </authorList>
    </citation>
    <scope>IDENTIFICATION</scope>
</reference>
<dbReference type="RefSeq" id="XP_014672130.1">
    <property type="nucleotide sequence ID" value="XM_014816644.1"/>
</dbReference>
<dbReference type="InterPro" id="IPR034704">
    <property type="entry name" value="Ribosomal_bL28/bL31-like_sf"/>
</dbReference>
<sequence>MSSSARKLAPAWRSGMWFDMLPEHYKARYWESRTRQPIPVHWIPNKDKYMIHPKNGQKVRIEDVPIPVKYPKECDEGLWGGEGVVKGFQKRHPLRRRVPHYWIPSLKKKILYSEILDRYMVITVTSRTLDLIDEAYGFDHYILKTHQVDLKSDLGMTLKREMLLALAQKTYYPDDPARQAKILKKYGKYMILEEEAEWIGYSLKDAIIKIRLQLDDKKPVPLKEKYKAELLEQLADASHKDKSSDQETKSWISRISPFGGKSES</sequence>
<organism evidence="7 8">
    <name type="scientific">Priapulus caudatus</name>
    <name type="common">Priapulid worm</name>
    <dbReference type="NCBI Taxonomy" id="37621"/>
    <lineage>
        <taxon>Eukaryota</taxon>
        <taxon>Metazoa</taxon>
        <taxon>Ecdysozoa</taxon>
        <taxon>Scalidophora</taxon>
        <taxon>Priapulida</taxon>
        <taxon>Priapulimorpha</taxon>
        <taxon>Priapulimorphida</taxon>
        <taxon>Priapulidae</taxon>
        <taxon>Priapulus</taxon>
    </lineage>
</organism>
<evidence type="ECO:0000256" key="2">
    <source>
        <dbReference type="ARBA" id="ARBA00022980"/>
    </source>
</evidence>
<feature type="region of interest" description="Disordered" evidence="6">
    <location>
        <begin position="236"/>
        <end position="264"/>
    </location>
</feature>
<feature type="compositionally biased region" description="Basic and acidic residues" evidence="6">
    <location>
        <begin position="237"/>
        <end position="248"/>
    </location>
</feature>
<evidence type="ECO:0000313" key="8">
    <source>
        <dbReference type="RefSeq" id="XP_014672130.1"/>
    </source>
</evidence>
<protein>
    <recommendedName>
        <fullName evidence="4">Large ribosomal subunit protein bL28m</fullName>
    </recommendedName>
    <alternativeName>
        <fullName evidence="5">39S ribosomal protein L28, mitochondrial</fullName>
    </alternativeName>
</protein>
<keyword evidence="2" id="KW-0689">Ribosomal protein</keyword>
<comment type="similarity">
    <text evidence="1">Belongs to the bacterial ribosomal protein bL28 family.</text>
</comment>
<evidence type="ECO:0000256" key="5">
    <source>
        <dbReference type="ARBA" id="ARBA00035538"/>
    </source>
</evidence>
<dbReference type="Proteomes" id="UP000695022">
    <property type="component" value="Unplaced"/>
</dbReference>
<keyword evidence="3" id="KW-0687">Ribonucleoprotein</keyword>
<evidence type="ECO:0000256" key="6">
    <source>
        <dbReference type="SAM" id="MobiDB-lite"/>
    </source>
</evidence>
<dbReference type="InterPro" id="IPR026569">
    <property type="entry name" value="Ribosomal_bL28"/>
</dbReference>
<dbReference type="SUPFAM" id="SSF143800">
    <property type="entry name" value="L28p-like"/>
    <property type="match status" value="1"/>
</dbReference>
<gene>
    <name evidence="8" type="primary">LOC106812699</name>
</gene>
<proteinExistence type="inferred from homology"/>
<evidence type="ECO:0000256" key="3">
    <source>
        <dbReference type="ARBA" id="ARBA00023274"/>
    </source>
</evidence>
<accession>A0ABM1EIV9</accession>
<dbReference type="PANTHER" id="PTHR13528">
    <property type="entry name" value="39S RIBOSOMAL PROTEIN L28, MITOCHONDRIAL"/>
    <property type="match status" value="1"/>
</dbReference>
<name>A0ABM1EIV9_PRICU</name>
<dbReference type="GeneID" id="106812699"/>
<evidence type="ECO:0000313" key="7">
    <source>
        <dbReference type="Proteomes" id="UP000695022"/>
    </source>
</evidence>